<organism evidence="2 3">
    <name type="scientific">Segatella bryantii</name>
    <name type="common">Prevotella bryantii</name>
    <dbReference type="NCBI Taxonomy" id="77095"/>
    <lineage>
        <taxon>Bacteria</taxon>
        <taxon>Pseudomonadati</taxon>
        <taxon>Bacteroidota</taxon>
        <taxon>Bacteroidia</taxon>
        <taxon>Bacteroidales</taxon>
        <taxon>Prevotellaceae</taxon>
        <taxon>Segatella</taxon>
    </lineage>
</organism>
<accession>A0AA37HXA3</accession>
<dbReference type="Pfam" id="PF13650">
    <property type="entry name" value="Asp_protease_2"/>
    <property type="match status" value="1"/>
</dbReference>
<feature type="signal peptide" evidence="1">
    <location>
        <begin position="1"/>
        <end position="20"/>
    </location>
</feature>
<protein>
    <recommendedName>
        <fullName evidence="4">Aspartyl protease</fullName>
    </recommendedName>
</protein>
<evidence type="ECO:0000313" key="2">
    <source>
        <dbReference type="EMBL" id="GJG28640.1"/>
    </source>
</evidence>
<evidence type="ECO:0000256" key="1">
    <source>
        <dbReference type="SAM" id="SignalP"/>
    </source>
</evidence>
<dbReference type="InterPro" id="IPR021109">
    <property type="entry name" value="Peptidase_aspartic_dom_sf"/>
</dbReference>
<keyword evidence="1" id="KW-0732">Signal</keyword>
<sequence>MRVLFSLLLFYTLQSSLLFAATNTELLLSKKGFCDTIKISYINGHIYVPVKINNKEYKFLFDTGARDFMLDSANGNIVKEQQGSILFGGFDKRKNKTEYGFMREFQLGSVSISNYNYVVINVGMPLNCDGMLGAYRLIENGISVKINLQDSLLVLTDIKNVFDKEDGFEIPYKNKLNVQFSMSYGCSGWAMFDTGANSFMRVDKSEYYDKSASGKSGNLFMEQIEWRDIGSAARGANGLEKPNEQIFMKLKELRLGEGIFCEIPIKAAFGGTLIGSRILEYGNIIINPERKKLIYQPYASGKVVRIEKKNDDVVYSWENGNLYVSMINTNSDVYKQGLRKGFCLTEYNNYPIAGVNDYLNAKEKSSKDLTFSAKFKNETGDIIEILINR</sequence>
<reference evidence="2" key="1">
    <citation type="submission" date="2021-08" db="EMBL/GenBank/DDBJ databases">
        <title>Prevotella lacticifex sp. nov., isolated from rumen of cow.</title>
        <authorList>
            <person name="Shinkai T."/>
            <person name="Ikeyama N."/>
            <person name="Kumagai M."/>
            <person name="Ohmori H."/>
            <person name="Sakamoto M."/>
            <person name="Ohkuma M."/>
            <person name="Mitsumori M."/>
        </authorList>
    </citation>
    <scope>NUCLEOTIDE SEQUENCE</scope>
    <source>
        <strain evidence="2">DSM 11371</strain>
    </source>
</reference>
<dbReference type="SUPFAM" id="SSF50630">
    <property type="entry name" value="Acid proteases"/>
    <property type="match status" value="1"/>
</dbReference>
<feature type="chain" id="PRO_5041449526" description="Aspartyl protease" evidence="1">
    <location>
        <begin position="21"/>
        <end position="389"/>
    </location>
</feature>
<dbReference type="EMBL" id="BPTR01000001">
    <property type="protein sequence ID" value="GJG28640.1"/>
    <property type="molecule type" value="Genomic_DNA"/>
</dbReference>
<dbReference type="AlphaFoldDB" id="A0AA37HXA3"/>
<dbReference type="Gene3D" id="2.40.70.10">
    <property type="entry name" value="Acid Proteases"/>
    <property type="match status" value="1"/>
</dbReference>
<dbReference type="Proteomes" id="UP000887043">
    <property type="component" value="Unassembled WGS sequence"/>
</dbReference>
<comment type="caution">
    <text evidence="2">The sequence shown here is derived from an EMBL/GenBank/DDBJ whole genome shotgun (WGS) entry which is preliminary data.</text>
</comment>
<name>A0AA37HXA3_SEGBR</name>
<gene>
    <name evidence="2" type="ORF">PRRU23_23400</name>
</gene>
<evidence type="ECO:0008006" key="4">
    <source>
        <dbReference type="Google" id="ProtNLM"/>
    </source>
</evidence>
<evidence type="ECO:0000313" key="3">
    <source>
        <dbReference type="Proteomes" id="UP000887043"/>
    </source>
</evidence>
<proteinExistence type="predicted"/>
<dbReference type="RefSeq" id="WP_081456359.1">
    <property type="nucleotide sequence ID" value="NZ_BPTR01000001.1"/>
</dbReference>
<dbReference type="CDD" id="cd05483">
    <property type="entry name" value="retropepsin_like_bacteria"/>
    <property type="match status" value="1"/>
</dbReference>
<dbReference type="InterPro" id="IPR034122">
    <property type="entry name" value="Retropepsin-like_bacterial"/>
</dbReference>